<feature type="transmembrane region" description="Helical" evidence="7">
    <location>
        <begin position="64"/>
        <end position="82"/>
    </location>
</feature>
<feature type="transmembrane region" description="Helical" evidence="7">
    <location>
        <begin position="140"/>
        <end position="162"/>
    </location>
</feature>
<evidence type="ECO:0000313" key="9">
    <source>
        <dbReference type="EMBL" id="QKX55092.1"/>
    </source>
</evidence>
<feature type="transmembrane region" description="Helical" evidence="7">
    <location>
        <begin position="31"/>
        <end position="52"/>
    </location>
</feature>
<feature type="region of interest" description="Disordered" evidence="6">
    <location>
        <begin position="375"/>
        <end position="399"/>
    </location>
</feature>
<dbReference type="OrthoDB" id="5022096at2759"/>
<dbReference type="Proteomes" id="UP000509510">
    <property type="component" value="Chromosome I"/>
</dbReference>
<dbReference type="KEGG" id="trg:TRUGW13939_02184"/>
<proteinExistence type="inferred from homology"/>
<evidence type="ECO:0000256" key="6">
    <source>
        <dbReference type="SAM" id="MobiDB-lite"/>
    </source>
</evidence>
<dbReference type="InterPro" id="IPR049326">
    <property type="entry name" value="Rhodopsin_dom_fungi"/>
</dbReference>
<sequence>MSIQMTRLDHMRYARYQSLQDSNPGDIGSTFLILTSVFTAVSALTTILRCVARAYRRSLGWDDYTIAIATAFTIARSGLQIASVKHGNGKHRSEVSDTDYSWVVMQGWYTQVILFPTLCLLKCSICSLLLRIIPTLRTKWVLWAIMIGLVLTNLEPVIVLLAECTPVKTYWDPQAGYSALTDLICALMPIYVFYRIQMPMRDKILLCGLMSLGLVATACALVRASSLGTNTTDLTYDYCIAAIWANVELHLGIIAANAACGNLIYGLIFSCLRDRFLPKISQNSNSYHTHGSGFSASRSRRGSVYLRSLDAERTNHNSALSGHNSGYGESSSEGRSGSTSVAGGPENGLSLHHSRESEMPLQDGICKKVEYVMERSEASEDNKPLPGNGNWFINGRLSR</sequence>
<feature type="domain" description="Rhodopsin" evidence="8">
    <location>
        <begin position="48"/>
        <end position="257"/>
    </location>
</feature>
<dbReference type="RefSeq" id="XP_035341271.1">
    <property type="nucleotide sequence ID" value="XM_035485378.1"/>
</dbReference>
<feature type="compositionally biased region" description="Low complexity" evidence="6">
    <location>
        <begin position="321"/>
        <end position="340"/>
    </location>
</feature>
<dbReference type="EMBL" id="CP055898">
    <property type="protein sequence ID" value="QKX55092.1"/>
    <property type="molecule type" value="Genomic_DNA"/>
</dbReference>
<feature type="transmembrane region" description="Helical" evidence="7">
    <location>
        <begin position="249"/>
        <end position="272"/>
    </location>
</feature>
<dbReference type="PANTHER" id="PTHR33048:SF96">
    <property type="entry name" value="INTEGRAL MEMBRANE PROTEIN"/>
    <property type="match status" value="1"/>
</dbReference>
<comment type="similarity">
    <text evidence="5">Belongs to the SAT4 family.</text>
</comment>
<comment type="subcellular location">
    <subcellularLocation>
        <location evidence="1">Membrane</location>
        <topology evidence="1">Multi-pass membrane protein</topology>
    </subcellularLocation>
</comment>
<keyword evidence="3 7" id="KW-1133">Transmembrane helix</keyword>
<evidence type="ECO:0000256" key="4">
    <source>
        <dbReference type="ARBA" id="ARBA00023136"/>
    </source>
</evidence>
<evidence type="ECO:0000256" key="3">
    <source>
        <dbReference type="ARBA" id="ARBA00022989"/>
    </source>
</evidence>
<dbReference type="GO" id="GO:0016020">
    <property type="term" value="C:membrane"/>
    <property type="evidence" value="ECO:0007669"/>
    <property type="project" value="UniProtKB-SubCell"/>
</dbReference>
<keyword evidence="2 7" id="KW-0812">Transmembrane</keyword>
<reference evidence="10" key="1">
    <citation type="submission" date="2020-06" db="EMBL/GenBank/DDBJ databases">
        <title>A chromosome-scale genome assembly of Talaromyces rugulosus W13939.</title>
        <authorList>
            <person name="Wang B."/>
            <person name="Guo L."/>
            <person name="Ye K."/>
            <person name="Wang L."/>
        </authorList>
    </citation>
    <scope>NUCLEOTIDE SEQUENCE [LARGE SCALE GENOMIC DNA]</scope>
    <source>
        <strain evidence="10">W13939</strain>
    </source>
</reference>
<evidence type="ECO:0000256" key="1">
    <source>
        <dbReference type="ARBA" id="ARBA00004141"/>
    </source>
</evidence>
<dbReference type="PANTHER" id="PTHR33048">
    <property type="entry name" value="PTH11-LIKE INTEGRAL MEMBRANE PROTEIN (AFU_ORTHOLOGUE AFUA_5G11245)"/>
    <property type="match status" value="1"/>
</dbReference>
<dbReference type="InterPro" id="IPR052337">
    <property type="entry name" value="SAT4-like"/>
</dbReference>
<gene>
    <name evidence="9" type="ORF">TRUGW13939_02184</name>
</gene>
<protein>
    <recommendedName>
        <fullName evidence="8">Rhodopsin domain-containing protein</fullName>
    </recommendedName>
</protein>
<feature type="transmembrane region" description="Helical" evidence="7">
    <location>
        <begin position="108"/>
        <end position="133"/>
    </location>
</feature>
<evidence type="ECO:0000256" key="7">
    <source>
        <dbReference type="SAM" id="Phobius"/>
    </source>
</evidence>
<organism evidence="9 10">
    <name type="scientific">Talaromyces rugulosus</name>
    <name type="common">Penicillium rugulosum</name>
    <dbReference type="NCBI Taxonomy" id="121627"/>
    <lineage>
        <taxon>Eukaryota</taxon>
        <taxon>Fungi</taxon>
        <taxon>Dikarya</taxon>
        <taxon>Ascomycota</taxon>
        <taxon>Pezizomycotina</taxon>
        <taxon>Eurotiomycetes</taxon>
        <taxon>Eurotiomycetidae</taxon>
        <taxon>Eurotiales</taxon>
        <taxon>Trichocomaceae</taxon>
        <taxon>Talaromyces</taxon>
        <taxon>Talaromyces sect. Islandici</taxon>
    </lineage>
</organism>
<evidence type="ECO:0000313" key="10">
    <source>
        <dbReference type="Proteomes" id="UP000509510"/>
    </source>
</evidence>
<accession>A0A7H8QMQ5</accession>
<dbReference type="Pfam" id="PF20684">
    <property type="entry name" value="Fung_rhodopsin"/>
    <property type="match status" value="1"/>
</dbReference>
<evidence type="ECO:0000256" key="2">
    <source>
        <dbReference type="ARBA" id="ARBA00022692"/>
    </source>
</evidence>
<evidence type="ECO:0000259" key="8">
    <source>
        <dbReference type="Pfam" id="PF20684"/>
    </source>
</evidence>
<dbReference type="GeneID" id="55989693"/>
<feature type="transmembrane region" description="Helical" evidence="7">
    <location>
        <begin position="206"/>
        <end position="229"/>
    </location>
</feature>
<name>A0A7H8QMQ5_TALRU</name>
<feature type="region of interest" description="Disordered" evidence="6">
    <location>
        <begin position="316"/>
        <end position="362"/>
    </location>
</feature>
<keyword evidence="4 7" id="KW-0472">Membrane</keyword>
<dbReference type="AlphaFoldDB" id="A0A7H8QMQ5"/>
<keyword evidence="10" id="KW-1185">Reference proteome</keyword>
<evidence type="ECO:0000256" key="5">
    <source>
        <dbReference type="ARBA" id="ARBA00038359"/>
    </source>
</evidence>
<feature type="transmembrane region" description="Helical" evidence="7">
    <location>
        <begin position="174"/>
        <end position="194"/>
    </location>
</feature>